<feature type="compositionally biased region" description="Acidic residues" evidence="4">
    <location>
        <begin position="32"/>
        <end position="43"/>
    </location>
</feature>
<dbReference type="GO" id="GO:0042273">
    <property type="term" value="P:ribosomal large subunit biogenesis"/>
    <property type="evidence" value="ECO:0007669"/>
    <property type="project" value="TreeGrafter"/>
</dbReference>
<feature type="compositionally biased region" description="Acidic residues" evidence="4">
    <location>
        <begin position="107"/>
        <end position="123"/>
    </location>
</feature>
<organism evidence="5 6">
    <name type="scientific">Junco hyemalis</name>
    <name type="common">Dark-eyed junco</name>
    <dbReference type="NCBI Taxonomy" id="40217"/>
    <lineage>
        <taxon>Eukaryota</taxon>
        <taxon>Metazoa</taxon>
        <taxon>Chordata</taxon>
        <taxon>Craniata</taxon>
        <taxon>Vertebrata</taxon>
        <taxon>Euteleostomi</taxon>
        <taxon>Archelosauria</taxon>
        <taxon>Archosauria</taxon>
        <taxon>Dinosauria</taxon>
        <taxon>Saurischia</taxon>
        <taxon>Theropoda</taxon>
        <taxon>Coelurosauria</taxon>
        <taxon>Aves</taxon>
        <taxon>Neognathae</taxon>
        <taxon>Neoaves</taxon>
        <taxon>Telluraves</taxon>
        <taxon>Australaves</taxon>
        <taxon>Passeriformes</taxon>
        <taxon>Passerellidae</taxon>
        <taxon>Junco</taxon>
    </lineage>
</organism>
<dbReference type="GO" id="GO:0030691">
    <property type="term" value="C:Noc2p-Noc3p complex"/>
    <property type="evidence" value="ECO:0007669"/>
    <property type="project" value="TreeGrafter"/>
</dbReference>
<feature type="compositionally biased region" description="Basic and acidic residues" evidence="4">
    <location>
        <begin position="57"/>
        <end position="73"/>
    </location>
</feature>
<dbReference type="GO" id="GO:0042393">
    <property type="term" value="F:histone binding"/>
    <property type="evidence" value="ECO:0007669"/>
    <property type="project" value="TreeGrafter"/>
</dbReference>
<evidence type="ECO:0000256" key="4">
    <source>
        <dbReference type="SAM" id="MobiDB-lite"/>
    </source>
</evidence>
<evidence type="ECO:0000256" key="1">
    <source>
        <dbReference type="ARBA" id="ARBA00004123"/>
    </source>
</evidence>
<evidence type="ECO:0000256" key="2">
    <source>
        <dbReference type="ARBA" id="ARBA00005907"/>
    </source>
</evidence>
<dbReference type="Ensembl" id="ENSJHYT00000009503.1">
    <property type="protein sequence ID" value="ENSJHYP00000007802.1"/>
    <property type="gene ID" value="ENSJHYG00000006206.1"/>
</dbReference>
<sequence>PSHSFLPRRKLEELSLDEFLAAGSDSEHDGGWEDEEEDEEEEGGVALNGTASRKKGKASEHKDQLSRLKDRDPEFYKFLQENDRKLLDFDASDSSEEEEALHRPPDTLEEASDEDEDDEDEEQEKVKRKKVSLIHVSLKMVEEWKKAAQRNLTPKLFHEITQAYKAAVATTKGDSGGDPSKFQVTDTAVFNALVSFCIRDLFHHLHKLLLPKAPKNKLKMVLPSTSPLWGKLRLDIKVYLGCTIQLLSCLTEASVGAAVLQHVNSTVPYYLSFPKQCRALLKVRAQLGLSRKRHKHATTSSEQMYIAFVKNSRFTSPNVLPMINFMQRTLTEMLALDSATSYQHSFIYIRQLAIHLRSAMTLRKKENFQSVYNWQYIHCLYFWCRVLSTIHPSEVMEPLIYPLTQVIIGCIKLVPTSRFYPLRMHCIRALTLLSQSTRTFIPVLPFILEVFQQVDFNKKPGRMSSKPINFAVILKLSNANLQEKAFRDGLIDQLYDLLLEYLHGQAHSIGFPELVLPTVIQLKSFLKECKVANYCRPMRQLLEKLQENSAHICSRRQRVTFGVASTAAVEQWEKQLKEEGTPLSRYYTQWKKLREKEIQLEISGKERLEDLNFPEIKRRRPDERKEEDKKEFKDLFELDSDSEEENGGFSVKGTGLGLGLRSCPRGLSRSDLQQLAQGGEDLVQDLEFSDED</sequence>
<comment type="subcellular location">
    <subcellularLocation>
        <location evidence="1">Nucleus</location>
    </subcellularLocation>
</comment>
<proteinExistence type="inferred from homology"/>
<protein>
    <submittedName>
        <fullName evidence="5">NOC2 like nucleolar associated transcriptional repressor</fullName>
    </submittedName>
</protein>
<dbReference type="SUPFAM" id="SSF48371">
    <property type="entry name" value="ARM repeat"/>
    <property type="match status" value="1"/>
</dbReference>
<accession>A0A8C5IRB3</accession>
<dbReference type="GO" id="GO:0030690">
    <property type="term" value="C:Noc1p-Noc2p complex"/>
    <property type="evidence" value="ECO:0007669"/>
    <property type="project" value="TreeGrafter"/>
</dbReference>
<keyword evidence="3" id="KW-0539">Nucleus</keyword>
<feature type="region of interest" description="Disordered" evidence="4">
    <location>
        <begin position="18"/>
        <end position="73"/>
    </location>
</feature>
<feature type="compositionally biased region" description="Basic and acidic residues" evidence="4">
    <location>
        <begin position="620"/>
        <end position="636"/>
    </location>
</feature>
<feature type="region of interest" description="Disordered" evidence="4">
    <location>
        <begin position="91"/>
        <end position="127"/>
    </location>
</feature>
<dbReference type="PANTHER" id="PTHR12687:SF4">
    <property type="entry name" value="NUCLEOLAR COMPLEX PROTEIN 2 HOMOLOG"/>
    <property type="match status" value="1"/>
</dbReference>
<dbReference type="InterPro" id="IPR005343">
    <property type="entry name" value="Noc2"/>
</dbReference>
<reference evidence="5" key="1">
    <citation type="submission" date="2025-08" db="UniProtKB">
        <authorList>
            <consortium name="Ensembl"/>
        </authorList>
    </citation>
    <scope>IDENTIFICATION</scope>
</reference>
<keyword evidence="6" id="KW-1185">Reference proteome</keyword>
<feature type="compositionally biased region" description="Acidic residues" evidence="4">
    <location>
        <begin position="637"/>
        <end position="646"/>
    </location>
</feature>
<dbReference type="PANTHER" id="PTHR12687">
    <property type="entry name" value="NUCLEOLAR COMPLEX 2 AND RAD4-RELATED"/>
    <property type="match status" value="1"/>
</dbReference>
<dbReference type="GO" id="GO:0003714">
    <property type="term" value="F:transcription corepressor activity"/>
    <property type="evidence" value="ECO:0007669"/>
    <property type="project" value="TreeGrafter"/>
</dbReference>
<dbReference type="GO" id="GO:0000122">
    <property type="term" value="P:negative regulation of transcription by RNA polymerase II"/>
    <property type="evidence" value="ECO:0007669"/>
    <property type="project" value="TreeGrafter"/>
</dbReference>
<dbReference type="GO" id="GO:0005654">
    <property type="term" value="C:nucleoplasm"/>
    <property type="evidence" value="ECO:0007669"/>
    <property type="project" value="TreeGrafter"/>
</dbReference>
<name>A0A8C5IRB3_JUNHY</name>
<evidence type="ECO:0000256" key="3">
    <source>
        <dbReference type="ARBA" id="ARBA00023242"/>
    </source>
</evidence>
<dbReference type="AlphaFoldDB" id="A0A8C5IRB3"/>
<dbReference type="GO" id="GO:0005730">
    <property type="term" value="C:nucleolus"/>
    <property type="evidence" value="ECO:0007669"/>
    <property type="project" value="TreeGrafter"/>
</dbReference>
<dbReference type="Pfam" id="PF03715">
    <property type="entry name" value="Noc2"/>
    <property type="match status" value="1"/>
</dbReference>
<evidence type="ECO:0000313" key="5">
    <source>
        <dbReference type="Ensembl" id="ENSJHYP00000007802.1"/>
    </source>
</evidence>
<dbReference type="Proteomes" id="UP000694408">
    <property type="component" value="Unplaced"/>
</dbReference>
<comment type="similarity">
    <text evidence="2">Belongs to the NOC2 family.</text>
</comment>
<reference evidence="5" key="2">
    <citation type="submission" date="2025-09" db="UniProtKB">
        <authorList>
            <consortium name="Ensembl"/>
        </authorList>
    </citation>
    <scope>IDENTIFICATION</scope>
</reference>
<evidence type="ECO:0000313" key="6">
    <source>
        <dbReference type="Proteomes" id="UP000694408"/>
    </source>
</evidence>
<dbReference type="InterPro" id="IPR016024">
    <property type="entry name" value="ARM-type_fold"/>
</dbReference>
<feature type="region of interest" description="Disordered" evidence="4">
    <location>
        <begin position="620"/>
        <end position="657"/>
    </location>
</feature>